<dbReference type="EMBL" id="JAHWGI010001022">
    <property type="protein sequence ID" value="KAK3920824.1"/>
    <property type="molecule type" value="Genomic_DNA"/>
</dbReference>
<accession>A0AAE1LJF8</accession>
<feature type="region of interest" description="Disordered" evidence="1">
    <location>
        <begin position="1"/>
        <end position="56"/>
    </location>
</feature>
<organism evidence="2 3">
    <name type="scientific">Frankliniella fusca</name>
    <dbReference type="NCBI Taxonomy" id="407009"/>
    <lineage>
        <taxon>Eukaryota</taxon>
        <taxon>Metazoa</taxon>
        <taxon>Ecdysozoa</taxon>
        <taxon>Arthropoda</taxon>
        <taxon>Hexapoda</taxon>
        <taxon>Insecta</taxon>
        <taxon>Pterygota</taxon>
        <taxon>Neoptera</taxon>
        <taxon>Paraneoptera</taxon>
        <taxon>Thysanoptera</taxon>
        <taxon>Terebrantia</taxon>
        <taxon>Thripoidea</taxon>
        <taxon>Thripidae</taxon>
        <taxon>Frankliniella</taxon>
    </lineage>
</organism>
<name>A0AAE1LJF8_9NEOP</name>
<comment type="caution">
    <text evidence="2">The sequence shown here is derived from an EMBL/GenBank/DDBJ whole genome shotgun (WGS) entry which is preliminary data.</text>
</comment>
<evidence type="ECO:0000313" key="3">
    <source>
        <dbReference type="Proteomes" id="UP001219518"/>
    </source>
</evidence>
<feature type="non-terminal residue" evidence="2">
    <location>
        <position position="1"/>
    </location>
</feature>
<evidence type="ECO:0000256" key="1">
    <source>
        <dbReference type="SAM" id="MobiDB-lite"/>
    </source>
</evidence>
<proteinExistence type="predicted"/>
<dbReference type="AlphaFoldDB" id="A0AAE1LJF8"/>
<feature type="compositionally biased region" description="Pro residues" evidence="1">
    <location>
        <begin position="37"/>
        <end position="51"/>
    </location>
</feature>
<reference evidence="2" key="2">
    <citation type="journal article" date="2023" name="BMC Genomics">
        <title>Pest status, molecular evolution, and epigenetic factors derived from the genome assembly of Frankliniella fusca, a thysanopteran phytovirus vector.</title>
        <authorList>
            <person name="Catto M.A."/>
            <person name="Labadie P.E."/>
            <person name="Jacobson A.L."/>
            <person name="Kennedy G.G."/>
            <person name="Srinivasan R."/>
            <person name="Hunt B.G."/>
        </authorList>
    </citation>
    <scope>NUCLEOTIDE SEQUENCE</scope>
    <source>
        <strain evidence="2">PL_HMW_Pooled</strain>
    </source>
</reference>
<gene>
    <name evidence="2" type="ORF">KUF71_010061</name>
</gene>
<keyword evidence="3" id="KW-1185">Reference proteome</keyword>
<feature type="compositionally biased region" description="Basic residues" evidence="1">
    <location>
        <begin position="10"/>
        <end position="26"/>
    </location>
</feature>
<reference evidence="2" key="1">
    <citation type="submission" date="2021-07" db="EMBL/GenBank/DDBJ databases">
        <authorList>
            <person name="Catto M.A."/>
            <person name="Jacobson A."/>
            <person name="Kennedy G."/>
            <person name="Labadie P."/>
            <person name="Hunt B.G."/>
            <person name="Srinivasan R."/>
        </authorList>
    </citation>
    <scope>NUCLEOTIDE SEQUENCE</scope>
    <source>
        <strain evidence="2">PL_HMW_Pooled</strain>
        <tissue evidence="2">Head</tissue>
    </source>
</reference>
<sequence>TPSVGEGRGRRALHRPRGLTQRRCHRLPALARGPGPSHLPYPTPYPSPSPTPQSDASYRCSPLGLYGVLRVNWVGKPTTLLRIQRNTQYLLCF</sequence>
<evidence type="ECO:0000313" key="2">
    <source>
        <dbReference type="EMBL" id="KAK3920824.1"/>
    </source>
</evidence>
<dbReference type="Proteomes" id="UP001219518">
    <property type="component" value="Unassembled WGS sequence"/>
</dbReference>
<protein>
    <submittedName>
        <fullName evidence="2">GDSL esterase/lipase</fullName>
    </submittedName>
</protein>